<sequence>MPHPARDLDPASSARDLYGVELHRQRQLTGLSLDRLSDIVNYSKTHLHGVETGERLPLPRSPRSWTRRSERGSCSRGCGGR</sequence>
<evidence type="ECO:0000256" key="1">
    <source>
        <dbReference type="SAM" id="MobiDB-lite"/>
    </source>
</evidence>
<dbReference type="Proteomes" id="UP001597023">
    <property type="component" value="Unassembled WGS sequence"/>
</dbReference>
<evidence type="ECO:0000313" key="2">
    <source>
        <dbReference type="EMBL" id="MFD0316939.1"/>
    </source>
</evidence>
<evidence type="ECO:0000313" key="3">
    <source>
        <dbReference type="Proteomes" id="UP001597023"/>
    </source>
</evidence>
<dbReference type="InterPro" id="IPR010982">
    <property type="entry name" value="Lambda_DNA-bd_dom_sf"/>
</dbReference>
<name>A0ABW2WDW9_9ACTN</name>
<proteinExistence type="predicted"/>
<dbReference type="EMBL" id="JBHTEB010000001">
    <property type="protein sequence ID" value="MFD0316939.1"/>
    <property type="molecule type" value="Genomic_DNA"/>
</dbReference>
<organism evidence="2 3">
    <name type="scientific">Streptomyces flavalbus</name>
    <dbReference type="NCBI Taxonomy" id="2665155"/>
    <lineage>
        <taxon>Bacteria</taxon>
        <taxon>Bacillati</taxon>
        <taxon>Actinomycetota</taxon>
        <taxon>Actinomycetes</taxon>
        <taxon>Kitasatosporales</taxon>
        <taxon>Streptomycetaceae</taxon>
        <taxon>Streptomyces</taxon>
    </lineage>
</organism>
<reference evidence="3" key="1">
    <citation type="journal article" date="2019" name="Int. J. Syst. Evol. Microbiol.">
        <title>The Global Catalogue of Microorganisms (GCM) 10K type strain sequencing project: providing services to taxonomists for standard genome sequencing and annotation.</title>
        <authorList>
            <consortium name="The Broad Institute Genomics Platform"/>
            <consortium name="The Broad Institute Genome Sequencing Center for Infectious Disease"/>
            <person name="Wu L."/>
            <person name="Ma J."/>
        </authorList>
    </citation>
    <scope>NUCLEOTIDE SEQUENCE [LARGE SCALE GENOMIC DNA]</scope>
    <source>
        <strain evidence="3">CGMCC 4.7400</strain>
    </source>
</reference>
<accession>A0ABW2WDW9</accession>
<keyword evidence="3" id="KW-1185">Reference proteome</keyword>
<feature type="region of interest" description="Disordered" evidence="1">
    <location>
        <begin position="48"/>
        <end position="81"/>
    </location>
</feature>
<protein>
    <submittedName>
        <fullName evidence="2">Helix-turn-helix domain-containing protein</fullName>
    </submittedName>
</protein>
<comment type="caution">
    <text evidence="2">The sequence shown here is derived from an EMBL/GenBank/DDBJ whole genome shotgun (WGS) entry which is preliminary data.</text>
</comment>
<gene>
    <name evidence="2" type="ORF">ACFQZ6_22530</name>
</gene>
<dbReference type="SUPFAM" id="SSF47413">
    <property type="entry name" value="lambda repressor-like DNA-binding domains"/>
    <property type="match status" value="1"/>
</dbReference>
<dbReference type="RefSeq" id="WP_381611850.1">
    <property type="nucleotide sequence ID" value="NZ_JBHTEB010000001.1"/>
</dbReference>